<keyword evidence="1" id="KW-0812">Transmembrane</keyword>
<keyword evidence="3" id="KW-1185">Reference proteome</keyword>
<feature type="transmembrane region" description="Helical" evidence="1">
    <location>
        <begin position="48"/>
        <end position="66"/>
    </location>
</feature>
<reference evidence="3" key="2">
    <citation type="submission" date="2016-04" db="EMBL/GenBank/DDBJ databases">
        <title>Planomonospora sphaerica JCM9374 whole genome shotgun sequence.</title>
        <authorList>
            <person name="Suzuki T."/>
            <person name="Dohra H."/>
            <person name="Kodani S."/>
        </authorList>
    </citation>
    <scope>NUCLEOTIDE SEQUENCE [LARGE SCALE GENOMIC DNA]</scope>
    <source>
        <strain evidence="3">JCM 9374</strain>
    </source>
</reference>
<dbReference type="AlphaFoldDB" id="A0A161M9S7"/>
<accession>A0A161M9S7</accession>
<feature type="transmembrane region" description="Helical" evidence="1">
    <location>
        <begin position="150"/>
        <end position="173"/>
    </location>
</feature>
<keyword evidence="1" id="KW-0472">Membrane</keyword>
<proteinExistence type="predicted"/>
<dbReference type="EMBL" id="BDCX01000004">
    <property type="protein sequence ID" value="GAT66233.1"/>
    <property type="molecule type" value="Genomic_DNA"/>
</dbReference>
<dbReference type="Proteomes" id="UP000077701">
    <property type="component" value="Unassembled WGS sequence"/>
</dbReference>
<dbReference type="NCBIfam" id="NF038065">
    <property type="entry name" value="Pr6Pr"/>
    <property type="match status" value="1"/>
</dbReference>
<dbReference type="InterPro" id="IPR049713">
    <property type="entry name" value="Pr6Pr-like"/>
</dbReference>
<dbReference type="STRING" id="161355.PS9374_01880"/>
<feature type="transmembrane region" description="Helical" evidence="1">
    <location>
        <begin position="121"/>
        <end position="138"/>
    </location>
</feature>
<evidence type="ECO:0000313" key="2">
    <source>
        <dbReference type="EMBL" id="GAT66233.1"/>
    </source>
</evidence>
<evidence type="ECO:0000256" key="1">
    <source>
        <dbReference type="SAM" id="Phobius"/>
    </source>
</evidence>
<organism evidence="2 3">
    <name type="scientific">Planomonospora sphaerica</name>
    <dbReference type="NCBI Taxonomy" id="161355"/>
    <lineage>
        <taxon>Bacteria</taxon>
        <taxon>Bacillati</taxon>
        <taxon>Actinomycetota</taxon>
        <taxon>Actinomycetes</taxon>
        <taxon>Streptosporangiales</taxon>
        <taxon>Streptosporangiaceae</taxon>
        <taxon>Planomonospora</taxon>
    </lineage>
</organism>
<evidence type="ECO:0000313" key="3">
    <source>
        <dbReference type="Proteomes" id="UP000077701"/>
    </source>
</evidence>
<sequence length="234" mass="25579">MPFPSNKPTTYQYCVLVNGTKTYRIVLVAAGLAGLLCTWLAASDPLNPPVYFTVQSNIMLVAYHVWQLSGRGVPSAFLKGAVTLFISITGLVAHFILTHGASPLGLLPDGRGNDVQDMGNLLLHYVTPIMAFADWLLFDRALRPRWTKPLVWLAYPAAYLVFALTRGALLAPGTERRYPYPFLDVDRLGYDGVALQAVFLTAGFAVLGYVLVALHRLTSRTATSRLPEETGALP</sequence>
<keyword evidence="1" id="KW-1133">Transmembrane helix</keyword>
<protein>
    <submittedName>
        <fullName evidence="2">Integral membrane regulator</fullName>
    </submittedName>
</protein>
<comment type="caution">
    <text evidence="2">The sequence shown here is derived from an EMBL/GenBank/DDBJ whole genome shotgun (WGS) entry which is preliminary data.</text>
</comment>
<gene>
    <name evidence="2" type="ORF">PS9374_01880</name>
</gene>
<feature type="transmembrane region" description="Helical" evidence="1">
    <location>
        <begin position="25"/>
        <end position="42"/>
    </location>
</feature>
<feature type="transmembrane region" description="Helical" evidence="1">
    <location>
        <begin position="78"/>
        <end position="101"/>
    </location>
</feature>
<feature type="transmembrane region" description="Helical" evidence="1">
    <location>
        <begin position="193"/>
        <end position="214"/>
    </location>
</feature>
<name>A0A161M9S7_9ACTN</name>
<reference evidence="2 3" key="1">
    <citation type="journal article" date="2016" name="Genome Announc.">
        <title>Draft Genome Sequence of Planomonospora sphaerica JCM9374, a Rare Actinomycete.</title>
        <authorList>
            <person name="Dohra H."/>
            <person name="Suzuki T."/>
            <person name="Inoue Y."/>
            <person name="Kodani S."/>
        </authorList>
    </citation>
    <scope>NUCLEOTIDE SEQUENCE [LARGE SCALE GENOMIC DNA]</scope>
    <source>
        <strain evidence="2 3">JCM 9374</strain>
    </source>
</reference>